<keyword evidence="2" id="KW-1185">Reference proteome</keyword>
<reference evidence="2" key="1">
    <citation type="journal article" date="2022" name="Mol. Ecol. Resour.">
        <title>The genomes of chicory, endive, great burdock and yacon provide insights into Asteraceae palaeo-polyploidization history and plant inulin production.</title>
        <authorList>
            <person name="Fan W."/>
            <person name="Wang S."/>
            <person name="Wang H."/>
            <person name="Wang A."/>
            <person name="Jiang F."/>
            <person name="Liu H."/>
            <person name="Zhao H."/>
            <person name="Xu D."/>
            <person name="Zhang Y."/>
        </authorList>
    </citation>
    <scope>NUCLEOTIDE SEQUENCE [LARGE SCALE GENOMIC DNA]</scope>
    <source>
        <strain evidence="2">cv. Niubang</strain>
    </source>
</reference>
<dbReference type="Proteomes" id="UP001055879">
    <property type="component" value="Linkage Group LG01"/>
</dbReference>
<reference evidence="1 2" key="2">
    <citation type="journal article" date="2022" name="Mol. Ecol. Resour.">
        <title>The genomes of chicory, endive, great burdock and yacon provide insights into Asteraceae paleo-polyploidization history and plant inulin production.</title>
        <authorList>
            <person name="Fan W."/>
            <person name="Wang S."/>
            <person name="Wang H."/>
            <person name="Wang A."/>
            <person name="Jiang F."/>
            <person name="Liu H."/>
            <person name="Zhao H."/>
            <person name="Xu D."/>
            <person name="Zhang Y."/>
        </authorList>
    </citation>
    <scope>NUCLEOTIDE SEQUENCE [LARGE SCALE GENOMIC DNA]</scope>
    <source>
        <strain evidence="2">cv. Niubang</strain>
    </source>
</reference>
<comment type="caution">
    <text evidence="1">The sequence shown here is derived from an EMBL/GenBank/DDBJ whole genome shotgun (WGS) entry which is preliminary data.</text>
</comment>
<name>A0ACB9FNV2_ARCLA</name>
<proteinExistence type="predicted"/>
<evidence type="ECO:0000313" key="2">
    <source>
        <dbReference type="Proteomes" id="UP001055879"/>
    </source>
</evidence>
<gene>
    <name evidence="1" type="ORF">L6452_03659</name>
</gene>
<protein>
    <submittedName>
        <fullName evidence="1">Uncharacterized protein</fullName>
    </submittedName>
</protein>
<accession>A0ACB9FNV2</accession>
<evidence type="ECO:0000313" key="1">
    <source>
        <dbReference type="EMBL" id="KAI3772473.1"/>
    </source>
</evidence>
<organism evidence="1 2">
    <name type="scientific">Arctium lappa</name>
    <name type="common">Greater burdock</name>
    <name type="synonym">Lappa major</name>
    <dbReference type="NCBI Taxonomy" id="4217"/>
    <lineage>
        <taxon>Eukaryota</taxon>
        <taxon>Viridiplantae</taxon>
        <taxon>Streptophyta</taxon>
        <taxon>Embryophyta</taxon>
        <taxon>Tracheophyta</taxon>
        <taxon>Spermatophyta</taxon>
        <taxon>Magnoliopsida</taxon>
        <taxon>eudicotyledons</taxon>
        <taxon>Gunneridae</taxon>
        <taxon>Pentapetalae</taxon>
        <taxon>asterids</taxon>
        <taxon>campanulids</taxon>
        <taxon>Asterales</taxon>
        <taxon>Asteraceae</taxon>
        <taxon>Carduoideae</taxon>
        <taxon>Cardueae</taxon>
        <taxon>Arctiinae</taxon>
        <taxon>Arctium</taxon>
    </lineage>
</organism>
<sequence length="78" mass="9092">MIPLTQENRSCSVSFCFSCFLFSFNRNINSAVMIHHGFVGWGNRGMKEGYQTFFFVLLFKLVTYISHMESGFLLLFVF</sequence>
<dbReference type="EMBL" id="CM042047">
    <property type="protein sequence ID" value="KAI3772473.1"/>
    <property type="molecule type" value="Genomic_DNA"/>
</dbReference>